<dbReference type="EMBL" id="KT588072">
    <property type="protein sequence ID" value="ALF02036.1"/>
    <property type="molecule type" value="Genomic_DNA"/>
</dbReference>
<dbReference type="KEGG" id="vg:26628106"/>
<dbReference type="GeneID" id="26628106"/>
<organism evidence="1 2">
    <name type="scientific">Enterococcus phage IME-EFm5</name>
    <dbReference type="NCBI Taxonomy" id="1718158"/>
    <lineage>
        <taxon>Viruses</taxon>
        <taxon>Duplodnaviria</taxon>
        <taxon>Heunggongvirae</taxon>
        <taxon>Uroviricota</taxon>
        <taxon>Caudoviricetes</taxon>
        <taxon>Efemquintavirus</taxon>
        <taxon>Efemquintavirus Efm5</taxon>
    </lineage>
</organism>
<gene>
    <name evidence="1" type="ORF">EFm5_67</name>
</gene>
<dbReference type="OrthoDB" id="37436at10239"/>
<keyword evidence="2" id="KW-1185">Reference proteome</keyword>
<protein>
    <submittedName>
        <fullName evidence="1">Uncharacterized protein</fullName>
    </submittedName>
</protein>
<reference evidence="1 2" key="1">
    <citation type="submission" date="2015-08" db="EMBL/GenBank/DDBJ databases">
        <title>Complete genome sequence analysis of novel bacteriophage IME-EFm5.</title>
        <authorList>
            <person name="Gong P."/>
            <person name="Han W."/>
            <person name="Gu J."/>
        </authorList>
    </citation>
    <scope>NUCLEOTIDE SEQUENCE [LARGE SCALE GENOMIC DNA]</scope>
</reference>
<name>A0A0M5M5T8_9CAUD</name>
<accession>A0A0M5M5T8</accession>
<dbReference type="RefSeq" id="YP_009200937.1">
    <property type="nucleotide sequence ID" value="NC_028826.1"/>
</dbReference>
<sequence length="59" mass="7218">MFKLLVTKYNAGEGIQVTEMNYIDRYWFTDDYLILEDDTNQVKTYIQKDQVLEFEVHYE</sequence>
<evidence type="ECO:0000313" key="1">
    <source>
        <dbReference type="EMBL" id="ALF02036.1"/>
    </source>
</evidence>
<evidence type="ECO:0000313" key="2">
    <source>
        <dbReference type="Proteomes" id="UP000203130"/>
    </source>
</evidence>
<proteinExistence type="predicted"/>
<dbReference type="Proteomes" id="UP000203130">
    <property type="component" value="Segment"/>
</dbReference>